<evidence type="ECO:0000256" key="7">
    <source>
        <dbReference type="SAM" id="Phobius"/>
    </source>
</evidence>
<dbReference type="Gene3D" id="3.90.550.10">
    <property type="entry name" value="Spore Coat Polysaccharide Biosynthesis Protein SpsA, Chain A"/>
    <property type="match status" value="1"/>
</dbReference>
<keyword evidence="4 7" id="KW-0812">Transmembrane</keyword>
<evidence type="ECO:0000256" key="6">
    <source>
        <dbReference type="ARBA" id="ARBA00023136"/>
    </source>
</evidence>
<evidence type="ECO:0000313" key="10">
    <source>
        <dbReference type="Proteomes" id="UP000435649"/>
    </source>
</evidence>
<evidence type="ECO:0000259" key="8">
    <source>
        <dbReference type="Pfam" id="PF13632"/>
    </source>
</evidence>
<dbReference type="Proteomes" id="UP000435649">
    <property type="component" value="Unassembled WGS sequence"/>
</dbReference>
<accession>A0A844FY25</accession>
<dbReference type="Pfam" id="PF13632">
    <property type="entry name" value="Glyco_trans_2_3"/>
    <property type="match status" value="1"/>
</dbReference>
<evidence type="ECO:0000256" key="3">
    <source>
        <dbReference type="ARBA" id="ARBA00022679"/>
    </source>
</evidence>
<dbReference type="GO" id="GO:0016020">
    <property type="term" value="C:membrane"/>
    <property type="evidence" value="ECO:0007669"/>
    <property type="project" value="UniProtKB-SubCell"/>
</dbReference>
<feature type="transmembrane region" description="Helical" evidence="7">
    <location>
        <begin position="620"/>
        <end position="642"/>
    </location>
</feature>
<keyword evidence="5 7" id="KW-1133">Transmembrane helix</keyword>
<feature type="transmembrane region" description="Helical" evidence="7">
    <location>
        <begin position="592"/>
        <end position="614"/>
    </location>
</feature>
<dbReference type="AlphaFoldDB" id="A0A844FY25"/>
<dbReference type="PANTHER" id="PTHR43867:SF2">
    <property type="entry name" value="CELLULOSE SYNTHASE CATALYTIC SUBUNIT A [UDP-FORMING]"/>
    <property type="match status" value="1"/>
</dbReference>
<protein>
    <submittedName>
        <fullName evidence="9">Glycosyltransferase</fullName>
    </submittedName>
</protein>
<dbReference type="SUPFAM" id="SSF53448">
    <property type="entry name" value="Nucleotide-diphospho-sugar transferases"/>
    <property type="match status" value="1"/>
</dbReference>
<evidence type="ECO:0000313" key="9">
    <source>
        <dbReference type="EMBL" id="MST95783.1"/>
    </source>
</evidence>
<sequence>MRSSSVRMIGASCSAAAREPGSAVNTIAEPHMTAADFNNRVCPKSIFFWNPLLLSLLVVTRQHILRFTARFNRLQNRGRKPPPHSLSWESYTNIMEIQAFFQIFSGFFELGSNCYPLLRECLKSRVPKKITFFYQKPLGSWLFRVILPDIMKFIPEQLDPITRRFVETHPGGSAIEVTSRGQQLRYLLTALLLLLLLKFRWDYFLFFVTAFLMFWYAAAVIFRGGAAVLSWFGRGEEIITDDEVAALSDDELPVYTVFLPLYHEANIAAKIVRNMGKLDYPKEKLEVMLLLEADDSETREALARTGLPPYCRVLTVPDAPPKTKPRACNYGLSQAKGVFSVIYDAEDAPEPDQLKKACIAFRRDPEKRVLCVQGKLNYFNSRHNLLTRLFTVEYSTYFDLTLPGYQLFNLPLPLGGTSNHFRTDILRKIGGWDPFNVTEDCDLGLRIYEYGYKTRLINSTTYEEANSQVWNWMRQRSRWVKGFIQTHLVHYRNPFRTMKRLGVYGAFGGFLAVGGSAMMMLTNLIFWAAMLLYAGLLLHGLFAGVPLLDQIVGPRFDTAYEGVRIGHLTLKAWPLVYYGTGEDPFWSIFSQIFFAGSLIMFLANFIFIGIGVAACVKRKYYRLIPAALLMPFYWLLISLAAWKGFIQIFTKPFYWEKTKHGLTDNIEPCKEETA</sequence>
<evidence type="ECO:0000256" key="1">
    <source>
        <dbReference type="ARBA" id="ARBA00004141"/>
    </source>
</evidence>
<keyword evidence="6 7" id="KW-0472">Membrane</keyword>
<keyword evidence="10" id="KW-1185">Reference proteome</keyword>
<dbReference type="EMBL" id="VUNS01000001">
    <property type="protein sequence ID" value="MST95783.1"/>
    <property type="molecule type" value="Genomic_DNA"/>
</dbReference>
<feature type="transmembrane region" description="Helical" evidence="7">
    <location>
        <begin position="501"/>
        <end position="519"/>
    </location>
</feature>
<feature type="domain" description="Glycosyltransferase 2-like" evidence="8">
    <location>
        <begin position="342"/>
        <end position="537"/>
    </location>
</feature>
<gene>
    <name evidence="9" type="ORF">FYJ85_01830</name>
</gene>
<evidence type="ECO:0000256" key="2">
    <source>
        <dbReference type="ARBA" id="ARBA00022676"/>
    </source>
</evidence>
<keyword evidence="2" id="KW-0328">Glycosyltransferase</keyword>
<evidence type="ECO:0000256" key="4">
    <source>
        <dbReference type="ARBA" id="ARBA00022692"/>
    </source>
</evidence>
<keyword evidence="3 9" id="KW-0808">Transferase</keyword>
<reference evidence="9 10" key="1">
    <citation type="submission" date="2019-08" db="EMBL/GenBank/DDBJ databases">
        <title>In-depth cultivation of the pig gut microbiome towards novel bacterial diversity and tailored functional studies.</title>
        <authorList>
            <person name="Wylensek D."/>
            <person name="Hitch T.C.A."/>
            <person name="Clavel T."/>
        </authorList>
    </citation>
    <scope>NUCLEOTIDE SEQUENCE [LARGE SCALE GENOMIC DNA]</scope>
    <source>
        <strain evidence="9 10">BBE-744-WT-12</strain>
    </source>
</reference>
<name>A0A844FY25_9BACT</name>
<comment type="subcellular location">
    <subcellularLocation>
        <location evidence="1">Membrane</location>
        <topology evidence="1">Multi-pass membrane protein</topology>
    </subcellularLocation>
</comment>
<dbReference type="PANTHER" id="PTHR43867">
    <property type="entry name" value="CELLULOSE SYNTHASE CATALYTIC SUBUNIT A [UDP-FORMING]"/>
    <property type="match status" value="1"/>
</dbReference>
<dbReference type="GO" id="GO:0016757">
    <property type="term" value="F:glycosyltransferase activity"/>
    <property type="evidence" value="ECO:0007669"/>
    <property type="project" value="UniProtKB-KW"/>
</dbReference>
<feature type="transmembrane region" description="Helical" evidence="7">
    <location>
        <begin position="213"/>
        <end position="232"/>
    </location>
</feature>
<feature type="transmembrane region" description="Helical" evidence="7">
    <location>
        <begin position="525"/>
        <end position="548"/>
    </location>
</feature>
<dbReference type="InterPro" id="IPR029044">
    <property type="entry name" value="Nucleotide-diphossugar_trans"/>
</dbReference>
<dbReference type="InterPro" id="IPR001173">
    <property type="entry name" value="Glyco_trans_2-like"/>
</dbReference>
<evidence type="ECO:0000256" key="5">
    <source>
        <dbReference type="ARBA" id="ARBA00022989"/>
    </source>
</evidence>
<dbReference type="CDD" id="cd06427">
    <property type="entry name" value="CESA_like_2"/>
    <property type="match status" value="1"/>
</dbReference>
<proteinExistence type="predicted"/>
<comment type="caution">
    <text evidence="9">The sequence shown here is derived from an EMBL/GenBank/DDBJ whole genome shotgun (WGS) entry which is preliminary data.</text>
</comment>
<dbReference type="InterPro" id="IPR050321">
    <property type="entry name" value="Glycosyltr_2/OpgH_subfam"/>
</dbReference>
<organism evidence="9 10">
    <name type="scientific">Victivallis lenta</name>
    <dbReference type="NCBI Taxonomy" id="2606640"/>
    <lineage>
        <taxon>Bacteria</taxon>
        <taxon>Pseudomonadati</taxon>
        <taxon>Lentisphaerota</taxon>
        <taxon>Lentisphaeria</taxon>
        <taxon>Victivallales</taxon>
        <taxon>Victivallaceae</taxon>
        <taxon>Victivallis</taxon>
    </lineage>
</organism>